<feature type="transmembrane region" description="Helical" evidence="5">
    <location>
        <begin position="373"/>
        <end position="394"/>
    </location>
</feature>
<keyword evidence="2 5" id="KW-0812">Transmembrane</keyword>
<dbReference type="Pfam" id="PF13520">
    <property type="entry name" value="AA_permease_2"/>
    <property type="match status" value="1"/>
</dbReference>
<dbReference type="InterPro" id="IPR050598">
    <property type="entry name" value="AminoAcid_Transporter"/>
</dbReference>
<evidence type="ECO:0000313" key="7">
    <source>
        <dbReference type="Proteomes" id="UP000326570"/>
    </source>
</evidence>
<dbReference type="EMBL" id="VTWT01000008">
    <property type="protein sequence ID" value="KAA9331196.1"/>
    <property type="molecule type" value="Genomic_DNA"/>
</dbReference>
<dbReference type="InterPro" id="IPR002293">
    <property type="entry name" value="AA/rel_permease1"/>
</dbReference>
<dbReference type="PIRSF" id="PIRSF006060">
    <property type="entry name" value="AA_transporter"/>
    <property type="match status" value="1"/>
</dbReference>
<gene>
    <name evidence="6" type="ORF">F0P94_15015</name>
</gene>
<organism evidence="6 7">
    <name type="scientific">Adhaeribacter soli</name>
    <dbReference type="NCBI Taxonomy" id="2607655"/>
    <lineage>
        <taxon>Bacteria</taxon>
        <taxon>Pseudomonadati</taxon>
        <taxon>Bacteroidota</taxon>
        <taxon>Cytophagia</taxon>
        <taxon>Cytophagales</taxon>
        <taxon>Hymenobacteraceae</taxon>
        <taxon>Adhaeribacter</taxon>
    </lineage>
</organism>
<keyword evidence="7" id="KW-1185">Reference proteome</keyword>
<dbReference type="PANTHER" id="PTHR11785:SF512">
    <property type="entry name" value="SOBREMESA, ISOFORM B"/>
    <property type="match status" value="1"/>
</dbReference>
<name>A0A5N1IS75_9BACT</name>
<reference evidence="6 7" key="1">
    <citation type="submission" date="2019-09" db="EMBL/GenBank/DDBJ databases">
        <title>Genome sequence of Adhaeribacter sp. M2.</title>
        <authorList>
            <person name="Srinivasan S."/>
        </authorList>
    </citation>
    <scope>NUCLEOTIDE SEQUENCE [LARGE SCALE GENOMIC DNA]</scope>
    <source>
        <strain evidence="6 7">M2</strain>
    </source>
</reference>
<keyword evidence="3 5" id="KW-1133">Transmembrane helix</keyword>
<feature type="transmembrane region" description="Helical" evidence="5">
    <location>
        <begin position="327"/>
        <end position="353"/>
    </location>
</feature>
<evidence type="ECO:0000313" key="6">
    <source>
        <dbReference type="EMBL" id="KAA9331196.1"/>
    </source>
</evidence>
<feature type="transmembrane region" description="Helical" evidence="5">
    <location>
        <begin position="46"/>
        <end position="68"/>
    </location>
</feature>
<comment type="caution">
    <text evidence="6">The sequence shown here is derived from an EMBL/GenBank/DDBJ whole genome shotgun (WGS) entry which is preliminary data.</text>
</comment>
<feature type="transmembrane region" description="Helical" evidence="5">
    <location>
        <begin position="170"/>
        <end position="191"/>
    </location>
</feature>
<evidence type="ECO:0000256" key="2">
    <source>
        <dbReference type="ARBA" id="ARBA00022692"/>
    </source>
</evidence>
<dbReference type="PANTHER" id="PTHR11785">
    <property type="entry name" value="AMINO ACID TRANSPORTER"/>
    <property type="match status" value="1"/>
</dbReference>
<keyword evidence="4 5" id="KW-0472">Membrane</keyword>
<feature type="transmembrane region" description="Helical" evidence="5">
    <location>
        <begin position="432"/>
        <end position="454"/>
    </location>
</feature>
<evidence type="ECO:0000256" key="4">
    <source>
        <dbReference type="ARBA" id="ARBA00023136"/>
    </source>
</evidence>
<dbReference type="RefSeq" id="WP_150904719.1">
    <property type="nucleotide sequence ID" value="NZ_VTWT01000008.1"/>
</dbReference>
<feature type="transmembrane region" description="Helical" evidence="5">
    <location>
        <begin position="222"/>
        <end position="241"/>
    </location>
</feature>
<dbReference type="GO" id="GO:0015179">
    <property type="term" value="F:L-amino acid transmembrane transporter activity"/>
    <property type="evidence" value="ECO:0007669"/>
    <property type="project" value="TreeGrafter"/>
</dbReference>
<comment type="subcellular location">
    <subcellularLocation>
        <location evidence="1">Membrane</location>
        <topology evidence="1">Multi-pass membrane protein</topology>
    </subcellularLocation>
</comment>
<dbReference type="Gene3D" id="1.20.1740.10">
    <property type="entry name" value="Amino acid/polyamine transporter I"/>
    <property type="match status" value="1"/>
</dbReference>
<accession>A0A5N1IS75</accession>
<sequence length="487" mass="52829">MAEEQGHFKRELKLFDAVMMVAGTMIGSGIFIVSTDIARNVGSSGYLLLVWLLTGFMTVVGALAYGELAGMMPRAGGQYVYLREAYNHLVSFLYGWTLFLVIQTGTIAAVSVAFARFTGVLIPWFSETNVLLEIGRFRFTSVQLLAIICIAFLTFLNSRGVKNGKLIQNVFGSTKLLALFGLIAIGLLFGINEEVVQQNFTEMWRAKATIVENGAVTSISSLAGWGLIAAIGMAMVGSLFSSDAWNNISFSGDEVVNPEKNIVRSMVIGTMLVTGIYLLVNLVYLLVLPLKGTMEGTDVLCKGIQFANNDRVATAVAYAVGGGKATVAIAVLIMISTFGCANGCILSGARVYYAIARDGLFFRPMAKLNPKGVPANALWLQGLWAALLCLSGTYGNLLDYVIFAVLLFYILTIAGVYILRKKRPDAPRPYKAWGYPVLPAMYIFLAATICLILLIYKPVYSWPGLIIVGLGIPVYYLFRNTIGGSKV</sequence>
<protein>
    <submittedName>
        <fullName evidence="6">Amino acid permease</fullName>
    </submittedName>
</protein>
<dbReference type="AlphaFoldDB" id="A0A5N1IS75"/>
<feature type="transmembrane region" description="Helical" evidence="5">
    <location>
        <begin position="89"/>
        <end position="117"/>
    </location>
</feature>
<feature type="transmembrane region" description="Helical" evidence="5">
    <location>
        <begin position="460"/>
        <end position="478"/>
    </location>
</feature>
<feature type="transmembrane region" description="Helical" evidence="5">
    <location>
        <begin position="262"/>
        <end position="287"/>
    </location>
</feature>
<dbReference type="Proteomes" id="UP000326570">
    <property type="component" value="Unassembled WGS sequence"/>
</dbReference>
<dbReference type="GO" id="GO:0016020">
    <property type="term" value="C:membrane"/>
    <property type="evidence" value="ECO:0007669"/>
    <property type="project" value="UniProtKB-SubCell"/>
</dbReference>
<evidence type="ECO:0000256" key="5">
    <source>
        <dbReference type="SAM" id="Phobius"/>
    </source>
</evidence>
<evidence type="ECO:0000256" key="1">
    <source>
        <dbReference type="ARBA" id="ARBA00004141"/>
    </source>
</evidence>
<feature type="transmembrane region" description="Helical" evidence="5">
    <location>
        <begin position="137"/>
        <end position="158"/>
    </location>
</feature>
<feature type="transmembrane region" description="Helical" evidence="5">
    <location>
        <begin position="12"/>
        <end position="34"/>
    </location>
</feature>
<proteinExistence type="predicted"/>
<evidence type="ECO:0000256" key="3">
    <source>
        <dbReference type="ARBA" id="ARBA00022989"/>
    </source>
</evidence>
<feature type="transmembrane region" description="Helical" evidence="5">
    <location>
        <begin position="400"/>
        <end position="420"/>
    </location>
</feature>